<accession>A0A7G3ZKG8</accession>
<feature type="coiled-coil region" evidence="1">
    <location>
        <begin position="464"/>
        <end position="501"/>
    </location>
</feature>
<dbReference type="Proteomes" id="UP000515788">
    <property type="component" value="Chromosome 6"/>
</dbReference>
<organism evidence="3 4">
    <name type="scientific">Torulaspora globosa</name>
    <dbReference type="NCBI Taxonomy" id="48254"/>
    <lineage>
        <taxon>Eukaryota</taxon>
        <taxon>Fungi</taxon>
        <taxon>Dikarya</taxon>
        <taxon>Ascomycota</taxon>
        <taxon>Saccharomycotina</taxon>
        <taxon>Saccharomycetes</taxon>
        <taxon>Saccharomycetales</taxon>
        <taxon>Saccharomycetaceae</taxon>
        <taxon>Torulaspora</taxon>
    </lineage>
</organism>
<feature type="region of interest" description="Disordered" evidence="2">
    <location>
        <begin position="162"/>
        <end position="191"/>
    </location>
</feature>
<dbReference type="KEGG" id="tgb:HG536_0F03290"/>
<evidence type="ECO:0000313" key="4">
    <source>
        <dbReference type="Proteomes" id="UP000515788"/>
    </source>
</evidence>
<evidence type="ECO:0000313" key="3">
    <source>
        <dbReference type="EMBL" id="QLL34004.1"/>
    </source>
</evidence>
<feature type="compositionally biased region" description="Acidic residues" evidence="2">
    <location>
        <begin position="103"/>
        <end position="119"/>
    </location>
</feature>
<keyword evidence="1" id="KW-0175">Coiled coil</keyword>
<proteinExistence type="predicted"/>
<name>A0A7G3ZKG8_9SACH</name>
<feature type="coiled-coil region" evidence="1">
    <location>
        <begin position="527"/>
        <end position="554"/>
    </location>
</feature>
<reference evidence="3 4" key="1">
    <citation type="submission" date="2020-06" db="EMBL/GenBank/DDBJ databases">
        <title>The yeast mating-type switching endonuclease HO is a domesticated member of an unorthodox homing genetic element family.</title>
        <authorList>
            <person name="Coughlan A.Y."/>
            <person name="Lombardi L."/>
            <person name="Braun-Galleani S."/>
            <person name="Martos A.R."/>
            <person name="Galeote V."/>
            <person name="Bigey F."/>
            <person name="Dequin S."/>
            <person name="Byrne K.P."/>
            <person name="Wolfe K.H."/>
        </authorList>
    </citation>
    <scope>NUCLEOTIDE SEQUENCE [LARGE SCALE GENOMIC DNA]</scope>
    <source>
        <strain evidence="3 4">CBS764</strain>
    </source>
</reference>
<feature type="compositionally biased region" description="Low complexity" evidence="2">
    <location>
        <begin position="172"/>
        <end position="185"/>
    </location>
</feature>
<gene>
    <name evidence="3" type="ORF">HG536_0F03290</name>
</gene>
<keyword evidence="4" id="KW-1185">Reference proteome</keyword>
<dbReference type="OrthoDB" id="4071171at2759"/>
<evidence type="ECO:0000256" key="2">
    <source>
        <dbReference type="SAM" id="MobiDB-lite"/>
    </source>
</evidence>
<dbReference type="RefSeq" id="XP_037140678.1">
    <property type="nucleotide sequence ID" value="XM_037284782.1"/>
</dbReference>
<feature type="compositionally biased region" description="Basic and acidic residues" evidence="2">
    <location>
        <begin position="88"/>
        <end position="102"/>
    </location>
</feature>
<feature type="region of interest" description="Disordered" evidence="2">
    <location>
        <begin position="1"/>
        <end position="119"/>
    </location>
</feature>
<protein>
    <submittedName>
        <fullName evidence="3">Uncharacterized protein</fullName>
    </submittedName>
</protein>
<feature type="compositionally biased region" description="Polar residues" evidence="2">
    <location>
        <begin position="50"/>
        <end position="82"/>
    </location>
</feature>
<sequence>MSVYEVKYNTSASDPWAPFNEAIKRRQENPESFNGQEQVPWPWIDESENENVQIVFEQQGSLADENQGNQTTQEEFSGQGNASDSEDCENRESESDSSRYDDSDTDESEYEEYDGPDDYITDVFDITNVNPAVEDAIAYYNKTGANRRTLEHKKELAAIINKQREDYYSPPSNDDTTASNDSDSSQELPVFPLPPYNPLFDDIRQKRSERRLQFGTTRVIRFKRSDIVAKDGSTVPKDKLPGKSILKNEKDQFVTPNHDFELVGESKLFTAIGRLYNLCDMPLEFLNKNAPVHSTENLAAGFANAFKTQQLCWKRMSEEAVRVRVEALKKRKTEIEALKLEKDALNVEVAELRQMLREKEINLEDVVRKSRIDLSLAEEKKQDLKQAIVQMEAIKLDLLQVRSMADELQVENDALRKELKSCQNNLQEQKEVSKPLLIKIKELEARVLKEQKYTVDSQQKLAFLERYRRESFVLQKKIEDLEESNRKLVSESGKLQEVNDDLLRQSNLLKNSLTLTVENLKTSNKREAELAKANKNLVKQLDESNANVRRLVDTNTAYKAKFHLKYQEFEKRYAQAWADCNNRRKEIEKTKLEMEKMGGTLRETRKEMARKRGHNTVSICSANMVVHEPPIDVSTAQSSHVKRRHRIFQSLTNRFYSSPVINAGEV</sequence>
<feature type="coiled-coil region" evidence="1">
    <location>
        <begin position="328"/>
        <end position="432"/>
    </location>
</feature>
<dbReference type="GeneID" id="59327219"/>
<dbReference type="EMBL" id="CP059251">
    <property type="protein sequence ID" value="QLL34004.1"/>
    <property type="molecule type" value="Genomic_DNA"/>
</dbReference>
<dbReference type="AlphaFoldDB" id="A0A7G3ZKG8"/>
<evidence type="ECO:0000256" key="1">
    <source>
        <dbReference type="SAM" id="Coils"/>
    </source>
</evidence>